<dbReference type="Proteomes" id="UP000631114">
    <property type="component" value="Unassembled WGS sequence"/>
</dbReference>
<dbReference type="PROSITE" id="PS50181">
    <property type="entry name" value="FBOX"/>
    <property type="match status" value="1"/>
</dbReference>
<comment type="caution">
    <text evidence="2">The sequence shown here is derived from an EMBL/GenBank/DDBJ whole genome shotgun (WGS) entry which is preliminary data.</text>
</comment>
<dbReference type="InterPro" id="IPR050942">
    <property type="entry name" value="F-box_BR-signaling"/>
</dbReference>
<evidence type="ECO:0000259" key="1">
    <source>
        <dbReference type="PROSITE" id="PS50181"/>
    </source>
</evidence>
<dbReference type="PANTHER" id="PTHR44259">
    <property type="entry name" value="OS07G0183000 PROTEIN-RELATED"/>
    <property type="match status" value="1"/>
</dbReference>
<evidence type="ECO:0000313" key="3">
    <source>
        <dbReference type="Proteomes" id="UP000631114"/>
    </source>
</evidence>
<dbReference type="EMBL" id="JADFTS010000008">
    <property type="protein sequence ID" value="KAF9592141.1"/>
    <property type="molecule type" value="Genomic_DNA"/>
</dbReference>
<name>A0A835H2R2_9MAGN</name>
<dbReference type="Pfam" id="PF00646">
    <property type="entry name" value="F-box"/>
    <property type="match status" value="1"/>
</dbReference>
<dbReference type="InterPro" id="IPR005174">
    <property type="entry name" value="KIB1-4_b-propeller"/>
</dbReference>
<accession>A0A835H2R2</accession>
<keyword evidence="3" id="KW-1185">Reference proteome</keyword>
<sequence>MSQNWSELPEELLKMIAEKIEFLDDFVRFSVVCRSWSLVKFNKHHFSSIVKSQFPWLMLANDDDNSNSRRFFNYPQNKICHMKLSKASGCHCWGSPFGWLVVLGLDSQFLLNPLSGVWFSLPSLAQYRDRSCRGLSSLNVLSYDWRYPKRNRMSCVRKAIIVSTMNNSIDDTDDENVVGGFLVFLIVGRFRELAFARPGDNTWTNIISTLISRVTPFQEDILHFNGRFYAVNFFGYICVCDDITTKGGSCRPTLLPFASPPEFSMGWTRTFYLVELCGDLHLAVRNINCSEPRSRTVFIELYKLDLCTLKWEKVECLGDYALFLGSNTSFSSKASVCRGCKPGCIYFTDDSEGVDVGRIFGHDMGLFNLQTGGIESFYEGDCILSLFSPPVWIKPNPF</sequence>
<organism evidence="2 3">
    <name type="scientific">Coptis chinensis</name>
    <dbReference type="NCBI Taxonomy" id="261450"/>
    <lineage>
        <taxon>Eukaryota</taxon>
        <taxon>Viridiplantae</taxon>
        <taxon>Streptophyta</taxon>
        <taxon>Embryophyta</taxon>
        <taxon>Tracheophyta</taxon>
        <taxon>Spermatophyta</taxon>
        <taxon>Magnoliopsida</taxon>
        <taxon>Ranunculales</taxon>
        <taxon>Ranunculaceae</taxon>
        <taxon>Coptidoideae</taxon>
        <taxon>Coptis</taxon>
    </lineage>
</organism>
<proteinExistence type="predicted"/>
<dbReference type="Gene3D" id="1.20.1280.50">
    <property type="match status" value="1"/>
</dbReference>
<dbReference type="Pfam" id="PF03478">
    <property type="entry name" value="Beta-prop_KIB1-4"/>
    <property type="match status" value="1"/>
</dbReference>
<dbReference type="PANTHER" id="PTHR44259:SF114">
    <property type="entry name" value="OS06G0707300 PROTEIN"/>
    <property type="match status" value="1"/>
</dbReference>
<dbReference type="AlphaFoldDB" id="A0A835H2R2"/>
<feature type="domain" description="F-box" evidence="1">
    <location>
        <begin position="2"/>
        <end position="49"/>
    </location>
</feature>
<dbReference type="OrthoDB" id="642536at2759"/>
<evidence type="ECO:0000313" key="2">
    <source>
        <dbReference type="EMBL" id="KAF9592141.1"/>
    </source>
</evidence>
<protein>
    <recommendedName>
        <fullName evidence="1">F-box domain-containing protein</fullName>
    </recommendedName>
</protein>
<dbReference type="InterPro" id="IPR001810">
    <property type="entry name" value="F-box_dom"/>
</dbReference>
<reference evidence="2 3" key="1">
    <citation type="submission" date="2020-10" db="EMBL/GenBank/DDBJ databases">
        <title>The Coptis chinensis genome and diversification of protoberbering-type alkaloids.</title>
        <authorList>
            <person name="Wang B."/>
            <person name="Shu S."/>
            <person name="Song C."/>
            <person name="Liu Y."/>
        </authorList>
    </citation>
    <scope>NUCLEOTIDE SEQUENCE [LARGE SCALE GENOMIC DNA]</scope>
    <source>
        <strain evidence="2">HL-2020</strain>
        <tissue evidence="2">Leaf</tissue>
    </source>
</reference>
<gene>
    <name evidence="2" type="ORF">IFM89_012570</name>
</gene>